<reference evidence="1" key="2">
    <citation type="journal article" date="2022" name="New Phytol.">
        <title>Evolutionary transition to the ectomycorrhizal habit in the genomes of a hyperdiverse lineage of mushroom-forming fungi.</title>
        <authorList>
            <person name="Looney B."/>
            <person name="Miyauchi S."/>
            <person name="Morin E."/>
            <person name="Drula E."/>
            <person name="Courty P.E."/>
            <person name="Kohler A."/>
            <person name="Kuo A."/>
            <person name="LaButti K."/>
            <person name="Pangilinan J."/>
            <person name="Lipzen A."/>
            <person name="Riley R."/>
            <person name="Andreopoulos W."/>
            <person name="He G."/>
            <person name="Johnson J."/>
            <person name="Nolan M."/>
            <person name="Tritt A."/>
            <person name="Barry K.W."/>
            <person name="Grigoriev I.V."/>
            <person name="Nagy L.G."/>
            <person name="Hibbett D."/>
            <person name="Henrissat B."/>
            <person name="Matheny P.B."/>
            <person name="Labbe J."/>
            <person name="Martin F.M."/>
        </authorList>
    </citation>
    <scope>NUCLEOTIDE SEQUENCE</scope>
    <source>
        <strain evidence="1">HHB10654</strain>
    </source>
</reference>
<dbReference type="Proteomes" id="UP000814140">
    <property type="component" value="Unassembled WGS sequence"/>
</dbReference>
<comment type="caution">
    <text evidence="1">The sequence shown here is derived from an EMBL/GenBank/DDBJ whole genome shotgun (WGS) entry which is preliminary data.</text>
</comment>
<protein>
    <submittedName>
        <fullName evidence="1">Uncharacterized protein</fullName>
    </submittedName>
</protein>
<sequence>MASSEQNFSGALTTWKQINLLELQKTLDAQGLEVVENQKESVVGRKALADKTKEFKKIPDDEKLFAIKGLLKSYQTEVDSLTKRSKSAENAFLNVYKVLAEAPDPYPFLEAAVDQTVKIAETRELEEELQRVRNENAELQKRLADLASVEAAKKKAEVKAEQLEEKMDAVIQEKVAQKENELNAAYDEKMRNYEEREQDYQRQVTLVKDQLRDVRMSQESTEAKLFDQSQRQDQEVFAKLAEMDMVVADLERANTRVATVERRNELLRAEIESLKTGNERSDRVQGLESQVTSLESEVDRLSDLVETQKKITADVEASARRAAEESLKEIADKVSEVEQLRHSLKGYADYDEIKRELEIMKYVEFAGLEGDLDDDDGPAPDNQLGLQLPNPNASKANAQQSNSLEALLATKNKRILEELTKFRILHNELEASLQQTRDALSMTTSELDKQRALNERLENDLLHLNQHGHGQNGKASNGIETPASENGSDLDALAGLDLGRKAKGNVSATPARSTPIPFAPSADTSILPIVTSQRDRFRQRNAELEEELRKQFQIISELRTEIRSLQADNLKLYEKVRYMQSYRENSTNSTLDPLPAAGPSSSAAGDLSKYSARYEEAMNPFEAFRGREAARAYSNLNPLERGVLVLTRAVLGNRRARNGFIFYALALHLLVMFTTYECTLNSGSSLQTQPSPYGS</sequence>
<evidence type="ECO:0000313" key="1">
    <source>
        <dbReference type="EMBL" id="KAI0063715.1"/>
    </source>
</evidence>
<keyword evidence="2" id="KW-1185">Reference proteome</keyword>
<evidence type="ECO:0000313" key="2">
    <source>
        <dbReference type="Proteomes" id="UP000814140"/>
    </source>
</evidence>
<gene>
    <name evidence="1" type="ORF">BV25DRAFT_1824286</name>
</gene>
<proteinExistence type="predicted"/>
<accession>A0ACB8T626</accession>
<dbReference type="EMBL" id="MU277202">
    <property type="protein sequence ID" value="KAI0063715.1"/>
    <property type="molecule type" value="Genomic_DNA"/>
</dbReference>
<name>A0ACB8T626_9AGAM</name>
<organism evidence="1 2">
    <name type="scientific">Artomyces pyxidatus</name>
    <dbReference type="NCBI Taxonomy" id="48021"/>
    <lineage>
        <taxon>Eukaryota</taxon>
        <taxon>Fungi</taxon>
        <taxon>Dikarya</taxon>
        <taxon>Basidiomycota</taxon>
        <taxon>Agaricomycotina</taxon>
        <taxon>Agaricomycetes</taxon>
        <taxon>Russulales</taxon>
        <taxon>Auriscalpiaceae</taxon>
        <taxon>Artomyces</taxon>
    </lineage>
</organism>
<reference evidence="1" key="1">
    <citation type="submission" date="2021-03" db="EMBL/GenBank/DDBJ databases">
        <authorList>
            <consortium name="DOE Joint Genome Institute"/>
            <person name="Ahrendt S."/>
            <person name="Looney B.P."/>
            <person name="Miyauchi S."/>
            <person name="Morin E."/>
            <person name="Drula E."/>
            <person name="Courty P.E."/>
            <person name="Chicoki N."/>
            <person name="Fauchery L."/>
            <person name="Kohler A."/>
            <person name="Kuo A."/>
            <person name="Labutti K."/>
            <person name="Pangilinan J."/>
            <person name="Lipzen A."/>
            <person name="Riley R."/>
            <person name="Andreopoulos W."/>
            <person name="He G."/>
            <person name="Johnson J."/>
            <person name="Barry K.W."/>
            <person name="Grigoriev I.V."/>
            <person name="Nagy L."/>
            <person name="Hibbett D."/>
            <person name="Henrissat B."/>
            <person name="Matheny P.B."/>
            <person name="Labbe J."/>
            <person name="Martin F."/>
        </authorList>
    </citation>
    <scope>NUCLEOTIDE SEQUENCE</scope>
    <source>
        <strain evidence="1">HHB10654</strain>
    </source>
</reference>